<keyword evidence="2" id="KW-1185">Reference proteome</keyword>
<dbReference type="Proteomes" id="UP000298416">
    <property type="component" value="Unassembled WGS sequence"/>
</dbReference>
<proteinExistence type="predicted"/>
<dbReference type="AlphaFoldDB" id="A0A8X9A4X8"/>
<protein>
    <submittedName>
        <fullName evidence="1">Uncharacterized protein</fullName>
    </submittedName>
</protein>
<comment type="caution">
    <text evidence="1">The sequence shown here is derived from an EMBL/GenBank/DDBJ whole genome shotgun (WGS) entry which is preliminary data.</text>
</comment>
<name>A0A8X9A4X8_SALSN</name>
<dbReference type="EMBL" id="PNBA02000003">
    <property type="protein sequence ID" value="KAG6428967.1"/>
    <property type="molecule type" value="Genomic_DNA"/>
</dbReference>
<accession>A0A8X9A4X8</accession>
<reference evidence="1" key="2">
    <citation type="submission" date="2020-08" db="EMBL/GenBank/DDBJ databases">
        <title>Plant Genome Project.</title>
        <authorList>
            <person name="Zhang R.-G."/>
        </authorList>
    </citation>
    <scope>NUCLEOTIDE SEQUENCE</scope>
    <source>
        <strain evidence="1">Huo1</strain>
        <tissue evidence="1">Leaf</tissue>
    </source>
</reference>
<organism evidence="1">
    <name type="scientific">Salvia splendens</name>
    <name type="common">Scarlet sage</name>
    <dbReference type="NCBI Taxonomy" id="180675"/>
    <lineage>
        <taxon>Eukaryota</taxon>
        <taxon>Viridiplantae</taxon>
        <taxon>Streptophyta</taxon>
        <taxon>Embryophyta</taxon>
        <taxon>Tracheophyta</taxon>
        <taxon>Spermatophyta</taxon>
        <taxon>Magnoliopsida</taxon>
        <taxon>eudicotyledons</taxon>
        <taxon>Gunneridae</taxon>
        <taxon>Pentapetalae</taxon>
        <taxon>asterids</taxon>
        <taxon>lamiids</taxon>
        <taxon>Lamiales</taxon>
        <taxon>Lamiaceae</taxon>
        <taxon>Nepetoideae</taxon>
        <taxon>Mentheae</taxon>
        <taxon>Salviinae</taxon>
        <taxon>Salvia</taxon>
        <taxon>Salvia subgen. Calosphace</taxon>
        <taxon>core Calosphace</taxon>
    </lineage>
</organism>
<evidence type="ECO:0000313" key="2">
    <source>
        <dbReference type="Proteomes" id="UP000298416"/>
    </source>
</evidence>
<gene>
    <name evidence="1" type="ORF">SASPL_107006</name>
</gene>
<evidence type="ECO:0000313" key="1">
    <source>
        <dbReference type="EMBL" id="KAG6428967.1"/>
    </source>
</evidence>
<sequence length="57" mass="6285">MELATFTVSILETALTFAKGAVCLDGIPPPQGFGDGIDNWHVFREPAMSPSLYWSWL</sequence>
<reference evidence="1" key="1">
    <citation type="submission" date="2018-01" db="EMBL/GenBank/DDBJ databases">
        <authorList>
            <person name="Mao J.F."/>
        </authorList>
    </citation>
    <scope>NUCLEOTIDE SEQUENCE</scope>
    <source>
        <strain evidence="1">Huo1</strain>
        <tissue evidence="1">Leaf</tissue>
    </source>
</reference>